<dbReference type="InterPro" id="IPR003779">
    <property type="entry name" value="CMD-like"/>
</dbReference>
<feature type="domain" description="Carboxymuconolactone decarboxylase-like" evidence="1">
    <location>
        <begin position="38"/>
        <end position="112"/>
    </location>
</feature>
<dbReference type="Pfam" id="PF02627">
    <property type="entry name" value="CMD"/>
    <property type="match status" value="1"/>
</dbReference>
<keyword evidence="3" id="KW-1185">Reference proteome</keyword>
<protein>
    <recommendedName>
        <fullName evidence="1">Carboxymuconolactone decarboxylase-like domain-containing protein</fullName>
    </recommendedName>
</protein>
<evidence type="ECO:0000313" key="3">
    <source>
        <dbReference type="Proteomes" id="UP000466632"/>
    </source>
</evidence>
<dbReference type="Proteomes" id="UP000466632">
    <property type="component" value="Chromosome"/>
</dbReference>
<name>A0A7I7P1U2_9MYCO</name>
<organism evidence="2 3">
    <name type="scientific">Mycobacterium seoulense</name>
    <dbReference type="NCBI Taxonomy" id="386911"/>
    <lineage>
        <taxon>Bacteria</taxon>
        <taxon>Bacillati</taxon>
        <taxon>Actinomycetota</taxon>
        <taxon>Actinomycetes</taxon>
        <taxon>Mycobacteriales</taxon>
        <taxon>Mycobacteriaceae</taxon>
        <taxon>Mycobacterium</taxon>
    </lineage>
</organism>
<dbReference type="PANTHER" id="PTHR33570">
    <property type="entry name" value="4-CARBOXYMUCONOLACTONE DECARBOXYLASE FAMILY PROTEIN"/>
    <property type="match status" value="1"/>
</dbReference>
<dbReference type="AlphaFoldDB" id="A0A7I7P1U2"/>
<dbReference type="RefSeq" id="WP_067923884.1">
    <property type="nucleotide sequence ID" value="NZ_AP022582.1"/>
</dbReference>
<reference evidence="2 3" key="1">
    <citation type="journal article" date="2019" name="Emerg. Microbes Infect.">
        <title>Comprehensive subspecies identification of 175 nontuberculous mycobacteria species based on 7547 genomic profiles.</title>
        <authorList>
            <person name="Matsumoto Y."/>
            <person name="Kinjo T."/>
            <person name="Motooka D."/>
            <person name="Nabeya D."/>
            <person name="Jung N."/>
            <person name="Uechi K."/>
            <person name="Horii T."/>
            <person name="Iida T."/>
            <person name="Fujita J."/>
            <person name="Nakamura S."/>
        </authorList>
    </citation>
    <scope>NUCLEOTIDE SEQUENCE [LARGE SCALE GENOMIC DNA]</scope>
    <source>
        <strain evidence="2 3">JCM 16018</strain>
    </source>
</reference>
<dbReference type="GO" id="GO:0051920">
    <property type="term" value="F:peroxiredoxin activity"/>
    <property type="evidence" value="ECO:0007669"/>
    <property type="project" value="InterPro"/>
</dbReference>
<gene>
    <name evidence="2" type="primary">pcaC_3</name>
    <name evidence="2" type="ORF">MSEO_29890</name>
</gene>
<dbReference type="PANTHER" id="PTHR33570:SF2">
    <property type="entry name" value="CARBOXYMUCONOLACTONE DECARBOXYLASE-LIKE DOMAIN-CONTAINING PROTEIN"/>
    <property type="match status" value="1"/>
</dbReference>
<dbReference type="Gene3D" id="1.20.1290.10">
    <property type="entry name" value="AhpD-like"/>
    <property type="match status" value="1"/>
</dbReference>
<proteinExistence type="predicted"/>
<evidence type="ECO:0000313" key="2">
    <source>
        <dbReference type="EMBL" id="BBY02490.1"/>
    </source>
</evidence>
<dbReference type="SUPFAM" id="SSF69118">
    <property type="entry name" value="AhpD-like"/>
    <property type="match status" value="2"/>
</dbReference>
<evidence type="ECO:0000259" key="1">
    <source>
        <dbReference type="Pfam" id="PF02627"/>
    </source>
</evidence>
<dbReference type="EMBL" id="AP022582">
    <property type="protein sequence ID" value="BBY02490.1"/>
    <property type="molecule type" value="Genomic_DNA"/>
</dbReference>
<sequence length="282" mass="31706">MSVSTTKVDAEERRRRGMALYRDIMAVEPTEPATPRAATLIDFVFAEIWSRPGIDLRSRRLIAVSCAAGADAHSTLADHFYAALKTSQFTVDELDEFILHFAVYCGWPKAEVTETILKEQLVRLHAEGVAVVSRRLPQPLSAAPADQELRKLGGEQCFREVNCCDAPPRGVPYYESGILNFVFGELWRRPGLNRRDRRWITLACVGLDDTIIPIQSHVYSAMKSGDITYDEMRELVLQFAAHSGWPKAQFMQQSVDEMYERINGEASIEPWREDGLDGTGPA</sequence>
<dbReference type="KEGG" id="mseo:MSEO_29890"/>
<accession>A0A7I7P1U2</accession>
<dbReference type="InterPro" id="IPR052512">
    <property type="entry name" value="4CMD/NDH-1_regulator"/>
</dbReference>
<dbReference type="InterPro" id="IPR029032">
    <property type="entry name" value="AhpD-like"/>
</dbReference>